<protein>
    <recommendedName>
        <fullName evidence="6">Resolvase/invertase-type recombinase catalytic domain-containing protein</fullName>
    </recommendedName>
</protein>
<gene>
    <name evidence="4" type="ORF">C5Y96_00415</name>
</gene>
<dbReference type="GO" id="GO:0000150">
    <property type="term" value="F:DNA strand exchange activity"/>
    <property type="evidence" value="ECO:0007669"/>
    <property type="project" value="InterPro"/>
</dbReference>
<organism evidence="4 5">
    <name type="scientific">Blastopirellula marina</name>
    <dbReference type="NCBI Taxonomy" id="124"/>
    <lineage>
        <taxon>Bacteria</taxon>
        <taxon>Pseudomonadati</taxon>
        <taxon>Planctomycetota</taxon>
        <taxon>Planctomycetia</taxon>
        <taxon>Pirellulales</taxon>
        <taxon>Pirellulaceae</taxon>
        <taxon>Blastopirellula</taxon>
    </lineage>
</organism>
<keyword evidence="2" id="KW-0175">Coiled coil</keyword>
<dbReference type="PANTHER" id="PTHR30461:SF26">
    <property type="entry name" value="RESOLVASE HOMOLOG YNEB"/>
    <property type="match status" value="1"/>
</dbReference>
<evidence type="ECO:0000256" key="3">
    <source>
        <dbReference type="SAM" id="MobiDB-lite"/>
    </source>
</evidence>
<feature type="coiled-coil region" evidence="2">
    <location>
        <begin position="422"/>
        <end position="476"/>
    </location>
</feature>
<dbReference type="PANTHER" id="PTHR30461">
    <property type="entry name" value="DNA-INVERTASE FROM LAMBDOID PROPHAGE"/>
    <property type="match status" value="1"/>
</dbReference>
<evidence type="ECO:0000256" key="2">
    <source>
        <dbReference type="SAM" id="Coils"/>
    </source>
</evidence>
<name>A0A2S8GBF5_9BACT</name>
<dbReference type="GO" id="GO:0003677">
    <property type="term" value="F:DNA binding"/>
    <property type="evidence" value="ECO:0007669"/>
    <property type="project" value="InterPro"/>
</dbReference>
<sequence length="656" mass="75350">MEVFDMNRKRQRELKPRNGYQLITLAVARISGCPSQKEVSLEDQVDHAKDEVAYLYQGDVEYDTIATKGKGESLDRPELAEIAKKLRTRRYDLLIMEDVGRLVRGAEAVKLWGIAVDHGTRCIAPNDCLDTNDETWEEDLLAACRDHVGHNSHTSRRLKLKLMNRFVKGIGATPTETAGYEKPEGAKTFDDWRKLDQWTPTIEAGADILLTSMNCSQVADLFNEERFPVGKYCRKPDWDGKMVRRYYRNPMLKGMPARGRMHTDKKHERGRRVSIPNPDGPKYVSYPHLAHLNIQKFDDLNAGLDEANKNCGRKKVNGNDPLYRVPKKRTRFPGQHARCWYCGRQLVWGGNGMKDKLMCSGAREWKCWNSIGVDGPRLVELLVQEVQQRLYALDSFDEQFKMLVSGALAEVSGAWDERQRELQRRDRELARAKQNILDAIKEFGSRALIIEQLDELEAQERQLHNERSRLDRSRSSQLQLPASVNEMHFLFEEQFQSLAVVSPEFGDLFRAIIPDIYVYLVRSCDGGHPVPRVKVSMNLGGIAPDSLQVPQLSELLTYDLTVSPFEVPQRCRIRLEAARLTAQGLTQREICEAIDEKPTLPAVQRAMCLHRQMEEQGIDDPYQVLLDLPANYSKLRRHKNKRYQFKMLEGYIRPAL</sequence>
<dbReference type="AlphaFoldDB" id="A0A2S8GBF5"/>
<evidence type="ECO:0000256" key="1">
    <source>
        <dbReference type="ARBA" id="ARBA00009913"/>
    </source>
</evidence>
<accession>A0A2S8GBF5</accession>
<dbReference type="InterPro" id="IPR036162">
    <property type="entry name" value="Resolvase-like_N_sf"/>
</dbReference>
<evidence type="ECO:0000313" key="5">
    <source>
        <dbReference type="Proteomes" id="UP000240009"/>
    </source>
</evidence>
<reference evidence="4 5" key="1">
    <citation type="submission" date="2018-02" db="EMBL/GenBank/DDBJ databases">
        <title>Comparative genomes isolates from brazilian mangrove.</title>
        <authorList>
            <person name="Araujo J.E."/>
            <person name="Taketani R.G."/>
            <person name="Silva M.C.P."/>
            <person name="Loureco M.V."/>
            <person name="Andreote F.D."/>
        </authorList>
    </citation>
    <scope>NUCLEOTIDE SEQUENCE [LARGE SCALE GENOMIC DNA]</scope>
    <source>
        <strain evidence="4 5">HEX-2 MGV</strain>
    </source>
</reference>
<proteinExistence type="inferred from homology"/>
<comment type="similarity">
    <text evidence="1">Belongs to the site-specific recombinase resolvase family.</text>
</comment>
<dbReference type="EMBL" id="PUIA01000002">
    <property type="protein sequence ID" value="PQO41788.1"/>
    <property type="molecule type" value="Genomic_DNA"/>
</dbReference>
<dbReference type="Gene3D" id="3.40.50.1390">
    <property type="entry name" value="Resolvase, N-terminal catalytic domain"/>
    <property type="match status" value="1"/>
</dbReference>
<comment type="caution">
    <text evidence="4">The sequence shown here is derived from an EMBL/GenBank/DDBJ whole genome shotgun (WGS) entry which is preliminary data.</text>
</comment>
<dbReference type="InterPro" id="IPR050639">
    <property type="entry name" value="SSR_resolvase"/>
</dbReference>
<evidence type="ECO:0008006" key="6">
    <source>
        <dbReference type="Google" id="ProtNLM"/>
    </source>
</evidence>
<dbReference type="SUPFAM" id="SSF53041">
    <property type="entry name" value="Resolvase-like"/>
    <property type="match status" value="1"/>
</dbReference>
<evidence type="ECO:0000313" key="4">
    <source>
        <dbReference type="EMBL" id="PQO41788.1"/>
    </source>
</evidence>
<dbReference type="Proteomes" id="UP000240009">
    <property type="component" value="Unassembled WGS sequence"/>
</dbReference>
<feature type="region of interest" description="Disordered" evidence="3">
    <location>
        <begin position="254"/>
        <end position="277"/>
    </location>
</feature>